<name>A0A645BKH9_9ZZZZ</name>
<evidence type="ECO:0000313" key="2">
    <source>
        <dbReference type="EMBL" id="MPM62304.1"/>
    </source>
</evidence>
<feature type="transmembrane region" description="Helical" evidence="1">
    <location>
        <begin position="96"/>
        <end position="120"/>
    </location>
</feature>
<protein>
    <submittedName>
        <fullName evidence="2">Uncharacterized protein</fullName>
    </submittedName>
</protein>
<feature type="transmembrane region" description="Helical" evidence="1">
    <location>
        <begin position="162"/>
        <end position="181"/>
    </location>
</feature>
<feature type="transmembrane region" description="Helical" evidence="1">
    <location>
        <begin position="193"/>
        <end position="210"/>
    </location>
</feature>
<evidence type="ECO:0000256" key="1">
    <source>
        <dbReference type="SAM" id="Phobius"/>
    </source>
</evidence>
<proteinExistence type="predicted"/>
<accession>A0A645BKH9</accession>
<sequence>MKKDLSVIILIVRNSFWLVLSSILLMFAAESFFFFMDGDIVHGYVMSLGDFVDGKTIGLGLLFGTLRLMVITSFGSDTSGKETYTLRRLCISDRKVWFWQAIVHTGYYFLIYFAEAWLLISLSRYYLVHSSVQPINNQTIRMALTRNTFLSNLLPLQNPLRILRNFTLLLGIGLTSAPGIMSNRLSKSAYSGLQLLHLLALLVFMINLKVWQLDLLVMIISLLLAGYSVYGVWKAGEKHDS</sequence>
<keyword evidence="1" id="KW-0812">Transmembrane</keyword>
<organism evidence="2">
    <name type="scientific">bioreactor metagenome</name>
    <dbReference type="NCBI Taxonomy" id="1076179"/>
    <lineage>
        <taxon>unclassified sequences</taxon>
        <taxon>metagenomes</taxon>
        <taxon>ecological metagenomes</taxon>
    </lineage>
</organism>
<dbReference type="EMBL" id="VSSQ01018799">
    <property type="protein sequence ID" value="MPM62304.1"/>
    <property type="molecule type" value="Genomic_DNA"/>
</dbReference>
<comment type="caution">
    <text evidence="2">The sequence shown here is derived from an EMBL/GenBank/DDBJ whole genome shotgun (WGS) entry which is preliminary data.</text>
</comment>
<gene>
    <name evidence="2" type="ORF">SDC9_109170</name>
</gene>
<dbReference type="AlphaFoldDB" id="A0A645BKH9"/>
<reference evidence="2" key="1">
    <citation type="submission" date="2019-08" db="EMBL/GenBank/DDBJ databases">
        <authorList>
            <person name="Kucharzyk K."/>
            <person name="Murdoch R.W."/>
            <person name="Higgins S."/>
            <person name="Loffler F."/>
        </authorList>
    </citation>
    <scope>NUCLEOTIDE SEQUENCE</scope>
</reference>
<feature type="transmembrane region" description="Helical" evidence="1">
    <location>
        <begin position="16"/>
        <end position="36"/>
    </location>
</feature>
<feature type="transmembrane region" description="Helical" evidence="1">
    <location>
        <begin position="216"/>
        <end position="233"/>
    </location>
</feature>
<feature type="transmembrane region" description="Helical" evidence="1">
    <location>
        <begin position="56"/>
        <end position="75"/>
    </location>
</feature>
<keyword evidence="1" id="KW-0472">Membrane</keyword>
<keyword evidence="1" id="KW-1133">Transmembrane helix</keyword>